<evidence type="ECO:0000256" key="6">
    <source>
        <dbReference type="RuleBase" id="RU363042"/>
    </source>
</evidence>
<dbReference type="AlphaFoldDB" id="A0A9X3WTC9"/>
<organism evidence="7 8">
    <name type="scientific">Terrihalobacillus insolitus</name>
    <dbReference type="NCBI Taxonomy" id="2950438"/>
    <lineage>
        <taxon>Bacteria</taxon>
        <taxon>Bacillati</taxon>
        <taxon>Bacillota</taxon>
        <taxon>Bacilli</taxon>
        <taxon>Bacillales</taxon>
        <taxon>Bacillaceae</taxon>
        <taxon>Terrihalobacillus</taxon>
    </lineage>
</organism>
<sequence length="322" mass="36790">MGKTTIINKKSVTWTIKLSIFGFFVWLITQFFDLEQIVQYSATLIKRPWLPVIMTIAYTAAFFARAKAWQLFLRSNESLSKFLTAILYSLVVNHLSPVKAGDLIRVGFLVQKTNCKWADVLYSVVIMRMFDLLLLASFVVIGAVYYQFALSFKVFIVILVIISTLILGSFSFKKTRRIILHYLRVLMETMSSWKGVRIVLLITLSWILEAVIVFSIANVVGSGKELSFTEAVWVNSITIAGQTFQFSPGGIGTYESFMSYSLSVLRYSLKDGLTIAVVTHAYKFVYSFFVGMILLVTTPITFHQIKEWKKRKEQMNHDETSF</sequence>
<gene>
    <name evidence="6" type="primary">mprF</name>
    <name evidence="7" type="ORF">NC797_11495</name>
</gene>
<feature type="transmembrane region" description="Helical" evidence="6">
    <location>
        <begin position="284"/>
        <end position="302"/>
    </location>
</feature>
<name>A0A9X3WTC9_9BACI</name>
<keyword evidence="5 6" id="KW-0472">Membrane</keyword>
<protein>
    <recommendedName>
        <fullName evidence="6">Phosphatidylglycerol lysyltransferase</fullName>
        <ecNumber evidence="6">2.3.2.3</ecNumber>
    </recommendedName>
    <alternativeName>
        <fullName evidence="6">Lysylphosphatidylglycerol synthase</fullName>
    </alternativeName>
</protein>
<dbReference type="PANTHER" id="PTHR39087:SF2">
    <property type="entry name" value="UPF0104 MEMBRANE PROTEIN MJ1595"/>
    <property type="match status" value="1"/>
</dbReference>
<feature type="transmembrane region" description="Helical" evidence="6">
    <location>
        <begin position="12"/>
        <end position="29"/>
    </location>
</feature>
<keyword evidence="6" id="KW-0808">Transferase</keyword>
<dbReference type="EC" id="2.3.2.3" evidence="6"/>
<evidence type="ECO:0000256" key="2">
    <source>
        <dbReference type="ARBA" id="ARBA00022475"/>
    </source>
</evidence>
<keyword evidence="6" id="KW-0046">Antibiotic resistance</keyword>
<dbReference type="RefSeq" id="WP_272436934.1">
    <property type="nucleotide sequence ID" value="NZ_JAMQKB010000011.1"/>
</dbReference>
<comment type="subcellular location">
    <subcellularLocation>
        <location evidence="1 6">Cell membrane</location>
        <topology evidence="1 6">Multi-pass membrane protein</topology>
    </subcellularLocation>
</comment>
<feature type="transmembrane region" description="Helical" evidence="6">
    <location>
        <begin position="193"/>
        <end position="217"/>
    </location>
</feature>
<feature type="transmembrane region" description="Helical" evidence="6">
    <location>
        <begin position="49"/>
        <end position="66"/>
    </location>
</feature>
<evidence type="ECO:0000313" key="8">
    <source>
        <dbReference type="Proteomes" id="UP001145050"/>
    </source>
</evidence>
<evidence type="ECO:0000256" key="1">
    <source>
        <dbReference type="ARBA" id="ARBA00004651"/>
    </source>
</evidence>
<dbReference type="PANTHER" id="PTHR39087">
    <property type="entry name" value="UPF0104 MEMBRANE PROTEIN MJ1595"/>
    <property type="match status" value="1"/>
</dbReference>
<keyword evidence="8" id="KW-1185">Reference proteome</keyword>
<evidence type="ECO:0000256" key="3">
    <source>
        <dbReference type="ARBA" id="ARBA00022692"/>
    </source>
</evidence>
<comment type="catalytic activity">
    <reaction evidence="6">
        <text>L-lysyl-tRNA(Lys) + a 1,2-diacyl-sn-glycero-3-phospho-(1'-sn-glycerol) = a 1,2-diacyl-sn-glycero-3-phospho-1'-(3'-O-L-lysyl)-sn-glycerol + tRNA(Lys)</text>
        <dbReference type="Rhea" id="RHEA:10668"/>
        <dbReference type="Rhea" id="RHEA-COMP:9696"/>
        <dbReference type="Rhea" id="RHEA-COMP:9697"/>
        <dbReference type="ChEBI" id="CHEBI:64716"/>
        <dbReference type="ChEBI" id="CHEBI:75792"/>
        <dbReference type="ChEBI" id="CHEBI:78442"/>
        <dbReference type="ChEBI" id="CHEBI:78529"/>
        <dbReference type="EC" id="2.3.2.3"/>
    </reaction>
</comment>
<feature type="transmembrane region" description="Helical" evidence="6">
    <location>
        <begin position="120"/>
        <end position="146"/>
    </location>
</feature>
<evidence type="ECO:0000313" key="7">
    <source>
        <dbReference type="EMBL" id="MDC3425130.1"/>
    </source>
</evidence>
<dbReference type="GO" id="GO:0050071">
    <property type="term" value="F:phosphatidylglycerol lysyltransferase activity"/>
    <property type="evidence" value="ECO:0007669"/>
    <property type="project" value="UniProtKB-EC"/>
</dbReference>
<dbReference type="GO" id="GO:0046677">
    <property type="term" value="P:response to antibiotic"/>
    <property type="evidence" value="ECO:0007669"/>
    <property type="project" value="UniProtKB-KW"/>
</dbReference>
<dbReference type="GO" id="GO:0006629">
    <property type="term" value="P:lipid metabolic process"/>
    <property type="evidence" value="ECO:0007669"/>
    <property type="project" value="UniProtKB-KW"/>
</dbReference>
<evidence type="ECO:0000256" key="5">
    <source>
        <dbReference type="ARBA" id="ARBA00023136"/>
    </source>
</evidence>
<keyword evidence="3 6" id="KW-0812">Transmembrane</keyword>
<evidence type="ECO:0000256" key="4">
    <source>
        <dbReference type="ARBA" id="ARBA00022989"/>
    </source>
</evidence>
<feature type="transmembrane region" description="Helical" evidence="6">
    <location>
        <begin position="152"/>
        <end position="172"/>
    </location>
</feature>
<keyword evidence="6" id="KW-0443">Lipid metabolism</keyword>
<keyword evidence="4 6" id="KW-1133">Transmembrane helix</keyword>
<comment type="caution">
    <text evidence="7">The sequence shown here is derived from an EMBL/GenBank/DDBJ whole genome shotgun (WGS) entry which is preliminary data.</text>
</comment>
<accession>A0A9X3WTC9</accession>
<reference evidence="7" key="1">
    <citation type="submission" date="2022-06" db="EMBL/GenBank/DDBJ databases">
        <title>Aquibacillus sp. a new bacterium isolated from soil saline samples.</title>
        <authorList>
            <person name="Galisteo C."/>
            <person name="De La Haba R."/>
            <person name="Sanchez-Porro C."/>
            <person name="Ventosa A."/>
        </authorList>
    </citation>
    <scope>NUCLEOTIDE SEQUENCE</scope>
    <source>
        <strain evidence="7">3ASR75-11</strain>
    </source>
</reference>
<proteinExistence type="inferred from homology"/>
<keyword evidence="2" id="KW-1003">Cell membrane</keyword>
<dbReference type="Pfam" id="PF03706">
    <property type="entry name" value="LPG_synthase_TM"/>
    <property type="match status" value="1"/>
</dbReference>
<comment type="similarity">
    <text evidence="6">Belongs to the LPG synthase family.</text>
</comment>
<comment type="function">
    <text evidence="6">Catalyzes the transfer of a lysyl group from L-lysyl-tRNA(Lys) to membrane-bound phosphatidylglycerol (PG), which produces lysylphosphatidylglycerol (LPG), a major component of the bacterial membrane with a positive net charge. LPG synthesis contributes to bacterial virulence as it is involved in the resistance mechanism against cationic antimicrobial peptides (CAMP) produces by the host's immune system (defensins, cathelicidins) and by the competing microorganisms.</text>
</comment>
<dbReference type="GO" id="GO:0005886">
    <property type="term" value="C:plasma membrane"/>
    <property type="evidence" value="ECO:0007669"/>
    <property type="project" value="UniProtKB-SubCell"/>
</dbReference>
<dbReference type="Proteomes" id="UP001145050">
    <property type="component" value="Unassembled WGS sequence"/>
</dbReference>
<dbReference type="EMBL" id="JAMQKB010000011">
    <property type="protein sequence ID" value="MDC3425130.1"/>
    <property type="molecule type" value="Genomic_DNA"/>
</dbReference>
<dbReference type="InterPro" id="IPR022791">
    <property type="entry name" value="L-PG_synthase/AglD"/>
</dbReference>